<dbReference type="SUPFAM" id="SSF56235">
    <property type="entry name" value="N-terminal nucleophile aminohydrolases (Ntn hydrolases)"/>
    <property type="match status" value="1"/>
</dbReference>
<comment type="caution">
    <text evidence="3">The sequence shown here is derived from an EMBL/GenBank/DDBJ whole genome shotgun (WGS) entry which is preliminary data.</text>
</comment>
<dbReference type="Pfam" id="PF13230">
    <property type="entry name" value="GATase_4"/>
    <property type="match status" value="1"/>
</dbReference>
<dbReference type="AlphaFoldDB" id="A0A0P9D6W1"/>
<dbReference type="RefSeq" id="WP_054967821.1">
    <property type="nucleotide sequence ID" value="NZ_LJCO01000014.1"/>
</dbReference>
<name>A0A0P9D6W1_9BACL</name>
<dbReference type="InterPro" id="IPR029055">
    <property type="entry name" value="Ntn_hydrolases_N"/>
</dbReference>
<dbReference type="STRING" id="471514.AN477_03640"/>
<dbReference type="InterPro" id="IPR017932">
    <property type="entry name" value="GATase_2_dom"/>
</dbReference>
<evidence type="ECO:0000256" key="1">
    <source>
        <dbReference type="ARBA" id="ARBA00022962"/>
    </source>
</evidence>
<dbReference type="PANTHER" id="PTHR42824:SF1">
    <property type="entry name" value="GLUTAMINE AMIDOTRANSFERASE YAFJ-RELATED"/>
    <property type="match status" value="1"/>
</dbReference>
<dbReference type="Gene3D" id="3.60.20.10">
    <property type="entry name" value="Glutamine Phosphoribosylpyrophosphate, subunit 1, domain 1"/>
    <property type="match status" value="1"/>
</dbReference>
<proteinExistence type="predicted"/>
<keyword evidence="4" id="KW-1185">Reference proteome</keyword>
<evidence type="ECO:0000313" key="4">
    <source>
        <dbReference type="Proteomes" id="UP000050482"/>
    </source>
</evidence>
<accession>A0A0P9D6W1</accession>
<dbReference type="PANTHER" id="PTHR42824">
    <property type="entry name" value="GLUTAMINE AMIDOTRANSFERASE"/>
    <property type="match status" value="1"/>
</dbReference>
<gene>
    <name evidence="3" type="ORF">AN477_03640</name>
</gene>
<dbReference type="PROSITE" id="PS51278">
    <property type="entry name" value="GATASE_TYPE_2"/>
    <property type="match status" value="1"/>
</dbReference>
<dbReference type="PATRIC" id="fig|471514.4.peg.594"/>
<evidence type="ECO:0000259" key="2">
    <source>
        <dbReference type="PROSITE" id="PS51278"/>
    </source>
</evidence>
<dbReference type="InterPro" id="IPR026869">
    <property type="entry name" value="EgtC-like"/>
</dbReference>
<protein>
    <recommendedName>
        <fullName evidence="2">Glutamine amidotransferase type-2 domain-containing protein</fullName>
    </recommendedName>
</protein>
<evidence type="ECO:0000313" key="3">
    <source>
        <dbReference type="EMBL" id="KPV45095.1"/>
    </source>
</evidence>
<keyword evidence="1" id="KW-0315">Glutamine amidotransferase</keyword>
<sequence length="236" mass="26350">MCEMLYLRKNEPFMLAEVLPYALVLDRFGLTGFGWGVAWVKDGQMTHYRSELSLAEDRHGQIQLGDVEADACLFHLRRPSFLSTIAVRNTQPYLKDEAFAFGHNGYLADSTKWRDELKELLVGESDSEIGFVKYQGYLAAGYSRVDALKKTVDDTLGDGTANVIAMHKDGSAVATGRNHMNRLWQFRGLGFEGVVTEVHSPDGTLFQKFFPWMDGLKQITGAVEVASQPMVATNTD</sequence>
<organism evidence="3 4">
    <name type="scientific">Alicyclobacillus ferrooxydans</name>
    <dbReference type="NCBI Taxonomy" id="471514"/>
    <lineage>
        <taxon>Bacteria</taxon>
        <taxon>Bacillati</taxon>
        <taxon>Bacillota</taxon>
        <taxon>Bacilli</taxon>
        <taxon>Bacillales</taxon>
        <taxon>Alicyclobacillaceae</taxon>
        <taxon>Alicyclobacillus</taxon>
    </lineage>
</organism>
<feature type="domain" description="Glutamine amidotransferase type-2" evidence="2">
    <location>
        <begin position="2"/>
        <end position="236"/>
    </location>
</feature>
<reference evidence="3 4" key="1">
    <citation type="submission" date="2015-09" db="EMBL/GenBank/DDBJ databases">
        <title>Draft genome sequence of Alicyclobacillus ferrooxydans DSM 22381.</title>
        <authorList>
            <person name="Hemp J."/>
        </authorList>
    </citation>
    <scope>NUCLEOTIDE SEQUENCE [LARGE SCALE GENOMIC DNA]</scope>
    <source>
        <strain evidence="3 4">TC-34</strain>
    </source>
</reference>
<dbReference type="EMBL" id="LJCO01000014">
    <property type="protein sequence ID" value="KPV45095.1"/>
    <property type="molecule type" value="Genomic_DNA"/>
</dbReference>
<dbReference type="Proteomes" id="UP000050482">
    <property type="component" value="Unassembled WGS sequence"/>
</dbReference>